<evidence type="ECO:0000313" key="4">
    <source>
        <dbReference type="Proteomes" id="UP000275267"/>
    </source>
</evidence>
<evidence type="ECO:0000259" key="2">
    <source>
        <dbReference type="Pfam" id="PF13968"/>
    </source>
</evidence>
<name>A0A3L6R3Q9_PANMI</name>
<dbReference type="STRING" id="4540.A0A3L6R3Q9"/>
<reference evidence="4" key="1">
    <citation type="journal article" date="2019" name="Nat. Commun.">
        <title>The genome of broomcorn millet.</title>
        <authorList>
            <person name="Zou C."/>
            <person name="Miki D."/>
            <person name="Li D."/>
            <person name="Tang Q."/>
            <person name="Xiao L."/>
            <person name="Rajput S."/>
            <person name="Deng P."/>
            <person name="Jia W."/>
            <person name="Huang R."/>
            <person name="Zhang M."/>
            <person name="Sun Y."/>
            <person name="Hu J."/>
            <person name="Fu X."/>
            <person name="Schnable P.S."/>
            <person name="Li F."/>
            <person name="Zhang H."/>
            <person name="Feng B."/>
            <person name="Zhu X."/>
            <person name="Liu R."/>
            <person name="Schnable J.C."/>
            <person name="Zhu J.-K."/>
            <person name="Zhang H."/>
        </authorList>
    </citation>
    <scope>NUCLEOTIDE SEQUENCE [LARGE SCALE GENOMIC DNA]</scope>
</reference>
<proteinExistence type="predicted"/>
<feature type="domain" description="DUF4220" evidence="2">
    <location>
        <begin position="183"/>
        <end position="418"/>
    </location>
</feature>
<dbReference type="EMBL" id="PQIB02000010">
    <property type="protein sequence ID" value="RLM93483.1"/>
    <property type="molecule type" value="Genomic_DNA"/>
</dbReference>
<comment type="caution">
    <text evidence="3">The sequence shown here is derived from an EMBL/GenBank/DDBJ whole genome shotgun (WGS) entry which is preliminary data.</text>
</comment>
<dbReference type="Proteomes" id="UP000275267">
    <property type="component" value="Unassembled WGS sequence"/>
</dbReference>
<dbReference type="AlphaFoldDB" id="A0A3L6R3Q9"/>
<gene>
    <name evidence="3" type="ORF">C2845_PM08G06050</name>
</gene>
<protein>
    <recommendedName>
        <fullName evidence="2">DUF4220 domain-containing protein</fullName>
    </recommendedName>
</protein>
<evidence type="ECO:0000256" key="1">
    <source>
        <dbReference type="SAM" id="MobiDB-lite"/>
    </source>
</evidence>
<dbReference type="InterPro" id="IPR025315">
    <property type="entry name" value="DUF4220"/>
</dbReference>
<feature type="compositionally biased region" description="Basic and acidic residues" evidence="1">
    <location>
        <begin position="438"/>
        <end position="448"/>
    </location>
</feature>
<accession>A0A3L6R3Q9</accession>
<feature type="region of interest" description="Disordered" evidence="1">
    <location>
        <begin position="427"/>
        <end position="448"/>
    </location>
</feature>
<sequence length="448" mass="48654">MAIETASIIGDKSGKQTIEQLTKEKWKPPPVGLVTGRWGFVPRDYNGQAIIAGAAAATGKLGSAWPGTVKQKHGGLPPHGEYGAALLAECNINNILPASVERSVEEPKGDSAPCRGFGTGGYRLLFLACCIGSLPPLHWSNAIFGEERDVSRMGRVFTHPLRLRRSSHFLQRPDYKGPLSKMVFQLSLYCGYVLLMSISTISSDVGNIAIGVLSAVNFFKGFHRSLALVLPRRMRKMIRHLKSDGESSVISDLDDYDYAIVSDLVVDFPLDMDDPKQGFYSISARDGVWRNNISSSCEDMVKLRINVGDCHDEERYVVSDCFGLPRAFKVIEVELAFLHDTFFTGNAFLHYYQAKTASFWAFASFIGICFVGVAAVIPGTMTSRHSASLGPGAGTITTADLTVTLVILVSLALLQLLSGAGHQIGRELPSPVSTPGTCRKEPDSRYGG</sequence>
<evidence type="ECO:0000313" key="3">
    <source>
        <dbReference type="EMBL" id="RLM93483.1"/>
    </source>
</evidence>
<keyword evidence="4" id="KW-1185">Reference proteome</keyword>
<organism evidence="3 4">
    <name type="scientific">Panicum miliaceum</name>
    <name type="common">Proso millet</name>
    <name type="synonym">Broomcorn millet</name>
    <dbReference type="NCBI Taxonomy" id="4540"/>
    <lineage>
        <taxon>Eukaryota</taxon>
        <taxon>Viridiplantae</taxon>
        <taxon>Streptophyta</taxon>
        <taxon>Embryophyta</taxon>
        <taxon>Tracheophyta</taxon>
        <taxon>Spermatophyta</taxon>
        <taxon>Magnoliopsida</taxon>
        <taxon>Liliopsida</taxon>
        <taxon>Poales</taxon>
        <taxon>Poaceae</taxon>
        <taxon>PACMAD clade</taxon>
        <taxon>Panicoideae</taxon>
        <taxon>Panicodae</taxon>
        <taxon>Paniceae</taxon>
        <taxon>Panicinae</taxon>
        <taxon>Panicum</taxon>
        <taxon>Panicum sect. Panicum</taxon>
    </lineage>
</organism>
<dbReference type="Pfam" id="PF13968">
    <property type="entry name" value="DUF4220"/>
    <property type="match status" value="1"/>
</dbReference>